<evidence type="ECO:0000256" key="1">
    <source>
        <dbReference type="ARBA" id="ARBA00001971"/>
    </source>
</evidence>
<evidence type="ECO:0000256" key="8">
    <source>
        <dbReference type="ARBA" id="ARBA00023033"/>
    </source>
</evidence>
<protein>
    <submittedName>
        <fullName evidence="12">Cytochrome P450</fullName>
    </submittedName>
</protein>
<dbReference type="PRINTS" id="PR00463">
    <property type="entry name" value="EP450I"/>
</dbReference>
<evidence type="ECO:0000256" key="2">
    <source>
        <dbReference type="ARBA" id="ARBA00005179"/>
    </source>
</evidence>
<name>A0A164ZVZ2_9AGAM</name>
<dbReference type="GO" id="GO:0004497">
    <property type="term" value="F:monooxygenase activity"/>
    <property type="evidence" value="ECO:0007669"/>
    <property type="project" value="UniProtKB-KW"/>
</dbReference>
<feature type="transmembrane region" description="Helical" evidence="11">
    <location>
        <begin position="6"/>
        <end position="24"/>
    </location>
</feature>
<dbReference type="Pfam" id="PF00067">
    <property type="entry name" value="p450"/>
    <property type="match status" value="1"/>
</dbReference>
<accession>A0A164ZVZ2</accession>
<dbReference type="AlphaFoldDB" id="A0A164ZVZ2"/>
<feature type="binding site" description="axial binding residue" evidence="9">
    <location>
        <position position="449"/>
    </location>
    <ligand>
        <name>heme</name>
        <dbReference type="ChEBI" id="CHEBI:30413"/>
    </ligand>
    <ligandPart>
        <name>Fe</name>
        <dbReference type="ChEBI" id="CHEBI:18248"/>
    </ligandPart>
</feature>
<evidence type="ECO:0000256" key="9">
    <source>
        <dbReference type="PIRSR" id="PIRSR602401-1"/>
    </source>
</evidence>
<dbReference type="PANTHER" id="PTHR46300:SF7">
    <property type="entry name" value="P450, PUTATIVE (EUROFUNG)-RELATED"/>
    <property type="match status" value="1"/>
</dbReference>
<dbReference type="GO" id="GO:0020037">
    <property type="term" value="F:heme binding"/>
    <property type="evidence" value="ECO:0007669"/>
    <property type="project" value="InterPro"/>
</dbReference>
<dbReference type="STRING" id="1314777.A0A164ZVZ2"/>
<comment type="pathway">
    <text evidence="2">Secondary metabolite biosynthesis.</text>
</comment>
<dbReference type="InterPro" id="IPR001128">
    <property type="entry name" value="Cyt_P450"/>
</dbReference>
<dbReference type="GO" id="GO:0005506">
    <property type="term" value="F:iron ion binding"/>
    <property type="evidence" value="ECO:0007669"/>
    <property type="project" value="InterPro"/>
</dbReference>
<evidence type="ECO:0000313" key="13">
    <source>
        <dbReference type="Proteomes" id="UP000076722"/>
    </source>
</evidence>
<comment type="cofactor">
    <cofactor evidence="1 9">
        <name>heme</name>
        <dbReference type="ChEBI" id="CHEBI:30413"/>
    </cofactor>
</comment>
<dbReference type="PROSITE" id="PS00086">
    <property type="entry name" value="CYTOCHROME_P450"/>
    <property type="match status" value="1"/>
</dbReference>
<keyword evidence="13" id="KW-1185">Reference proteome</keyword>
<sequence>MIPVIFNPVGLAGTTVLLILWAIIRWRRRTAGSTFRALPGPKGLPVFGNVHQIPAKNSWFKFKEWSLIYGDLFHLKIFGNNVVVITSYEIAQDLLLKRGAIYSSRPPAPLLADYAGFYYSLAALPMGDFMHGQRRLLNQFLNPSAARNYDDFLAQKARSLAWLTHQKPERFQAYNRMHMTATALKIAYGFEVASEGDPWVTDAEDMSRSLESLGTFGTHPIDVFPILGNLPFWIWGRTFAEGMERAKKGAYNTSSKPYGFIKEQVAKGEANLSMASELIESHTLPDGSVEQEETISSACSHVYAAGADTTVSTIDTFALAMMLHPEIQRKAQRELDDLLQGERLPTLADRDSLPYTQAVFKEVLRWKPIVPLGLPHVLEQDDIYNDMLIPAGSLILADIYDMASDSRHFPDPSTFNPDRFLKYEGEGRSLRVDVCNPEDFIFGFGRRICPGRHLASGSLWIAVATMLSVFDIAIPTDVDGNKIMPDIEYESGLVSHPKPYRGDFTPRSKNALELLAAAIESPVGV</sequence>
<keyword evidence="8 10" id="KW-0503">Monooxygenase</keyword>
<keyword evidence="11" id="KW-0812">Transmembrane</keyword>
<dbReference type="Gene3D" id="1.10.630.10">
    <property type="entry name" value="Cytochrome P450"/>
    <property type="match status" value="1"/>
</dbReference>
<gene>
    <name evidence="12" type="ORF">SISNIDRAFT_448285</name>
</gene>
<dbReference type="OrthoDB" id="2789670at2759"/>
<keyword evidence="6 10" id="KW-0560">Oxidoreductase</keyword>
<keyword evidence="5 9" id="KW-0479">Metal-binding</keyword>
<dbReference type="PANTHER" id="PTHR46300">
    <property type="entry name" value="P450, PUTATIVE (EUROFUNG)-RELATED-RELATED"/>
    <property type="match status" value="1"/>
</dbReference>
<dbReference type="EMBL" id="KV419395">
    <property type="protein sequence ID" value="KZS98141.1"/>
    <property type="molecule type" value="Genomic_DNA"/>
</dbReference>
<keyword evidence="11" id="KW-1133">Transmembrane helix</keyword>
<dbReference type="PRINTS" id="PR00385">
    <property type="entry name" value="P450"/>
</dbReference>
<evidence type="ECO:0000256" key="3">
    <source>
        <dbReference type="ARBA" id="ARBA00010617"/>
    </source>
</evidence>
<evidence type="ECO:0000313" key="12">
    <source>
        <dbReference type="EMBL" id="KZS98141.1"/>
    </source>
</evidence>
<evidence type="ECO:0000256" key="10">
    <source>
        <dbReference type="RuleBase" id="RU000461"/>
    </source>
</evidence>
<evidence type="ECO:0000256" key="7">
    <source>
        <dbReference type="ARBA" id="ARBA00023004"/>
    </source>
</evidence>
<dbReference type="InterPro" id="IPR036396">
    <property type="entry name" value="Cyt_P450_sf"/>
</dbReference>
<dbReference type="Proteomes" id="UP000076722">
    <property type="component" value="Unassembled WGS sequence"/>
</dbReference>
<evidence type="ECO:0000256" key="11">
    <source>
        <dbReference type="SAM" id="Phobius"/>
    </source>
</evidence>
<dbReference type="InterPro" id="IPR050364">
    <property type="entry name" value="Cytochrome_P450_fung"/>
</dbReference>
<evidence type="ECO:0000256" key="5">
    <source>
        <dbReference type="ARBA" id="ARBA00022723"/>
    </source>
</evidence>
<keyword evidence="7 9" id="KW-0408">Iron</keyword>
<proteinExistence type="inferred from homology"/>
<dbReference type="SUPFAM" id="SSF48264">
    <property type="entry name" value="Cytochrome P450"/>
    <property type="match status" value="1"/>
</dbReference>
<evidence type="ECO:0000256" key="4">
    <source>
        <dbReference type="ARBA" id="ARBA00022617"/>
    </source>
</evidence>
<organism evidence="12 13">
    <name type="scientific">Sistotremastrum niveocremeum HHB9708</name>
    <dbReference type="NCBI Taxonomy" id="1314777"/>
    <lineage>
        <taxon>Eukaryota</taxon>
        <taxon>Fungi</taxon>
        <taxon>Dikarya</taxon>
        <taxon>Basidiomycota</taxon>
        <taxon>Agaricomycotina</taxon>
        <taxon>Agaricomycetes</taxon>
        <taxon>Sistotremastrales</taxon>
        <taxon>Sistotremastraceae</taxon>
        <taxon>Sertulicium</taxon>
        <taxon>Sertulicium niveocremeum</taxon>
    </lineage>
</organism>
<comment type="similarity">
    <text evidence="3 10">Belongs to the cytochrome P450 family.</text>
</comment>
<keyword evidence="11" id="KW-0472">Membrane</keyword>
<dbReference type="InterPro" id="IPR002401">
    <property type="entry name" value="Cyt_P450_E_grp-I"/>
</dbReference>
<reference evidence="12 13" key="1">
    <citation type="journal article" date="2016" name="Mol. Biol. Evol.">
        <title>Comparative Genomics of Early-Diverging Mushroom-Forming Fungi Provides Insights into the Origins of Lignocellulose Decay Capabilities.</title>
        <authorList>
            <person name="Nagy L.G."/>
            <person name="Riley R."/>
            <person name="Tritt A."/>
            <person name="Adam C."/>
            <person name="Daum C."/>
            <person name="Floudas D."/>
            <person name="Sun H."/>
            <person name="Yadav J.S."/>
            <person name="Pangilinan J."/>
            <person name="Larsson K.H."/>
            <person name="Matsuura K."/>
            <person name="Barry K."/>
            <person name="Labutti K."/>
            <person name="Kuo R."/>
            <person name="Ohm R.A."/>
            <person name="Bhattacharya S.S."/>
            <person name="Shirouzu T."/>
            <person name="Yoshinaga Y."/>
            <person name="Martin F.M."/>
            <person name="Grigoriev I.V."/>
            <person name="Hibbett D.S."/>
        </authorList>
    </citation>
    <scope>NUCLEOTIDE SEQUENCE [LARGE SCALE GENOMIC DNA]</scope>
    <source>
        <strain evidence="12 13">HHB9708</strain>
    </source>
</reference>
<evidence type="ECO:0000256" key="6">
    <source>
        <dbReference type="ARBA" id="ARBA00023002"/>
    </source>
</evidence>
<dbReference type="GO" id="GO:0016705">
    <property type="term" value="F:oxidoreductase activity, acting on paired donors, with incorporation or reduction of molecular oxygen"/>
    <property type="evidence" value="ECO:0007669"/>
    <property type="project" value="InterPro"/>
</dbReference>
<keyword evidence="4 9" id="KW-0349">Heme</keyword>
<dbReference type="InterPro" id="IPR017972">
    <property type="entry name" value="Cyt_P450_CS"/>
</dbReference>
<dbReference type="CDD" id="cd11065">
    <property type="entry name" value="CYP64-like"/>
    <property type="match status" value="1"/>
</dbReference>